<comment type="similarity">
    <text evidence="10">Belongs to the NnrE/AIBP family.</text>
</comment>
<protein>
    <recommendedName>
        <fullName evidence="3 10">NAD(P)H-hydrate epimerase</fullName>
        <ecNumber evidence="3 10">5.1.99.6</ecNumber>
    </recommendedName>
    <alternativeName>
        <fullName evidence="10">NAD(P)HX epimerase</fullName>
    </alternativeName>
</protein>
<keyword evidence="7 10" id="KW-0630">Potassium</keyword>
<evidence type="ECO:0000256" key="7">
    <source>
        <dbReference type="ARBA" id="ARBA00022958"/>
    </source>
</evidence>
<dbReference type="PANTHER" id="PTHR13232:SF10">
    <property type="entry name" value="NAD(P)H-HYDRATE EPIMERASE"/>
    <property type="match status" value="1"/>
</dbReference>
<feature type="binding site" evidence="10">
    <location>
        <position position="64"/>
    </location>
    <ligand>
        <name>K(+)</name>
        <dbReference type="ChEBI" id="CHEBI:29103"/>
    </ligand>
</feature>
<sequence>MSVKYLSQRAAQAIDVELMSPTGGGFNFEQLVELAGFSVAQAISKEFSKDDYARVVVFSGPGNNGLDGLVAARHLHHFGYYPKIYYPKRPDKPVNNGLMKQCTELDIPFVDTPESGLHDSDLVVDAIFGNTKSETQTGFSFSGEVRQPFVSAIQALKKTKLPIVSVDIPSAWDVEKGNVNESGFEPTMLVSLTAPKEGVKDFKGPYHYLGGRFISKKMERKWELNLPEYPGTDQCVKLNQGIEATSSKPISKKEVGDKMDKHFLSNVVSQSFS</sequence>
<feature type="binding site" evidence="10">
    <location>
        <begin position="63"/>
        <end position="67"/>
    </location>
    <ligand>
        <name>(6S)-NADPHX</name>
        <dbReference type="ChEBI" id="CHEBI:64076"/>
    </ligand>
</feature>
<evidence type="ECO:0000313" key="12">
    <source>
        <dbReference type="EMBL" id="KAG0012568.1"/>
    </source>
</evidence>
<dbReference type="PROSITE" id="PS51385">
    <property type="entry name" value="YJEF_N"/>
    <property type="match status" value="1"/>
</dbReference>
<dbReference type="GO" id="GO:0005739">
    <property type="term" value="C:mitochondrion"/>
    <property type="evidence" value="ECO:0007669"/>
    <property type="project" value="UniProtKB-SubCell"/>
</dbReference>
<proteinExistence type="inferred from homology"/>
<evidence type="ECO:0000256" key="9">
    <source>
        <dbReference type="ARBA" id="ARBA00023235"/>
    </source>
</evidence>
<organism evidence="12 13">
    <name type="scientific">Entomortierella chlamydospora</name>
    <dbReference type="NCBI Taxonomy" id="101097"/>
    <lineage>
        <taxon>Eukaryota</taxon>
        <taxon>Fungi</taxon>
        <taxon>Fungi incertae sedis</taxon>
        <taxon>Mucoromycota</taxon>
        <taxon>Mortierellomycotina</taxon>
        <taxon>Mortierellomycetes</taxon>
        <taxon>Mortierellales</taxon>
        <taxon>Mortierellaceae</taxon>
        <taxon>Entomortierella</taxon>
    </lineage>
</organism>
<keyword evidence="6" id="KW-0521">NADP</keyword>
<feature type="binding site" evidence="10">
    <location>
        <position position="167"/>
    </location>
    <ligand>
        <name>(6S)-NADPHX</name>
        <dbReference type="ChEBI" id="CHEBI:64076"/>
    </ligand>
</feature>
<dbReference type="InterPro" id="IPR004443">
    <property type="entry name" value="YjeF_N_dom"/>
</dbReference>
<comment type="caution">
    <text evidence="10">Lacks conserved residue(s) required for the propagation of feature annotation.</text>
</comment>
<dbReference type="Gene3D" id="3.40.50.10260">
    <property type="entry name" value="YjeF N-terminal domain"/>
    <property type="match status" value="1"/>
</dbReference>
<dbReference type="InterPro" id="IPR036652">
    <property type="entry name" value="YjeF_N_dom_sf"/>
</dbReference>
<feature type="domain" description="YjeF N-terminal" evidence="11">
    <location>
        <begin position="11"/>
        <end position="226"/>
    </location>
</feature>
<comment type="catalytic activity">
    <reaction evidence="2 10">
        <text>(6R)-NADPHX = (6S)-NADPHX</text>
        <dbReference type="Rhea" id="RHEA:32227"/>
        <dbReference type="ChEBI" id="CHEBI:64076"/>
        <dbReference type="ChEBI" id="CHEBI:64077"/>
        <dbReference type="EC" id="5.1.99.6"/>
    </reaction>
</comment>
<evidence type="ECO:0000256" key="8">
    <source>
        <dbReference type="ARBA" id="ARBA00023027"/>
    </source>
</evidence>
<keyword evidence="4 10" id="KW-0479">Metal-binding</keyword>
<keyword evidence="10" id="KW-0963">Cytoplasm</keyword>
<accession>A0A9P6SYV9</accession>
<evidence type="ECO:0000256" key="10">
    <source>
        <dbReference type="HAMAP-Rule" id="MF_03159"/>
    </source>
</evidence>
<comment type="cofactor">
    <cofactor evidence="10">
        <name>K(+)</name>
        <dbReference type="ChEBI" id="CHEBI:29103"/>
    </cofactor>
    <text evidence="10">Binds 1 potassium ion per subunit.</text>
</comment>
<evidence type="ECO:0000259" key="11">
    <source>
        <dbReference type="PROSITE" id="PS51385"/>
    </source>
</evidence>
<comment type="function">
    <text evidence="10">Catalyzes the epimerization of the S- and R-forms of NAD(P)HX, a damaged form of NAD(P)H that is a result of enzymatic or heat-dependent hydration. This is a prerequisite for the S-specific NAD(P)H-hydrate dehydratase to allow the repair of both epimers of NAD(P)HX.</text>
</comment>
<dbReference type="SUPFAM" id="SSF64153">
    <property type="entry name" value="YjeF N-terminal domain-like"/>
    <property type="match status" value="1"/>
</dbReference>
<comment type="caution">
    <text evidence="12">The sequence shown here is derived from an EMBL/GenBank/DDBJ whole genome shotgun (WGS) entry which is preliminary data.</text>
</comment>
<dbReference type="GO" id="GO:0000166">
    <property type="term" value="F:nucleotide binding"/>
    <property type="evidence" value="ECO:0007669"/>
    <property type="project" value="UniProtKB-KW"/>
</dbReference>
<keyword evidence="13" id="KW-1185">Reference proteome</keyword>
<dbReference type="EC" id="5.1.99.6" evidence="3 10"/>
<evidence type="ECO:0000256" key="4">
    <source>
        <dbReference type="ARBA" id="ARBA00022723"/>
    </source>
</evidence>
<comment type="subcellular location">
    <subcellularLocation>
        <location evidence="10">Cytoplasm</location>
    </subcellularLocation>
    <subcellularLocation>
        <location evidence="10">Mitochondrion</location>
    </subcellularLocation>
</comment>
<gene>
    <name evidence="12" type="ORF">BGZ80_011651</name>
</gene>
<keyword evidence="9 10" id="KW-0413">Isomerase</keyword>
<evidence type="ECO:0000256" key="3">
    <source>
        <dbReference type="ARBA" id="ARBA00012228"/>
    </source>
</evidence>
<dbReference type="Proteomes" id="UP000703661">
    <property type="component" value="Unassembled WGS sequence"/>
</dbReference>
<dbReference type="Pfam" id="PF03853">
    <property type="entry name" value="YjeF_N"/>
    <property type="match status" value="1"/>
</dbReference>
<reference evidence="12" key="1">
    <citation type="journal article" date="2020" name="Fungal Divers.">
        <title>Resolving the Mortierellaceae phylogeny through synthesis of multi-gene phylogenetics and phylogenomics.</title>
        <authorList>
            <person name="Vandepol N."/>
            <person name="Liber J."/>
            <person name="Desiro A."/>
            <person name="Na H."/>
            <person name="Kennedy M."/>
            <person name="Barry K."/>
            <person name="Grigoriev I.V."/>
            <person name="Miller A.N."/>
            <person name="O'Donnell K."/>
            <person name="Stajich J.E."/>
            <person name="Bonito G."/>
        </authorList>
    </citation>
    <scope>NUCLEOTIDE SEQUENCE</scope>
    <source>
        <strain evidence="12">NRRL 2769</strain>
    </source>
</reference>
<dbReference type="OrthoDB" id="10064708at2759"/>
<dbReference type="EMBL" id="JAAAID010000965">
    <property type="protein sequence ID" value="KAG0012568.1"/>
    <property type="molecule type" value="Genomic_DNA"/>
</dbReference>
<evidence type="ECO:0000313" key="13">
    <source>
        <dbReference type="Proteomes" id="UP000703661"/>
    </source>
</evidence>
<feature type="binding site" evidence="10">
    <location>
        <position position="125"/>
    </location>
    <ligand>
        <name>K(+)</name>
        <dbReference type="ChEBI" id="CHEBI:29103"/>
    </ligand>
</feature>
<dbReference type="GO" id="GO:0052856">
    <property type="term" value="F:NAD(P)HX epimerase activity"/>
    <property type="evidence" value="ECO:0007669"/>
    <property type="project" value="UniProtKB-UniRule"/>
</dbReference>
<feature type="binding site" evidence="10">
    <location>
        <position position="170"/>
    </location>
    <ligand>
        <name>K(+)</name>
        <dbReference type="ChEBI" id="CHEBI:29103"/>
    </ligand>
</feature>
<comment type="catalytic activity">
    <reaction evidence="1 10">
        <text>(6R)-NADHX = (6S)-NADHX</text>
        <dbReference type="Rhea" id="RHEA:32215"/>
        <dbReference type="ChEBI" id="CHEBI:64074"/>
        <dbReference type="ChEBI" id="CHEBI:64075"/>
        <dbReference type="EC" id="5.1.99.6"/>
    </reaction>
</comment>
<keyword evidence="8 10" id="KW-0520">NAD</keyword>
<keyword evidence="10" id="KW-0496">Mitochondrion</keyword>
<dbReference type="NCBIfam" id="TIGR00197">
    <property type="entry name" value="yjeF_nterm"/>
    <property type="match status" value="1"/>
</dbReference>
<evidence type="ECO:0000256" key="2">
    <source>
        <dbReference type="ARBA" id="ARBA00000909"/>
    </source>
</evidence>
<evidence type="ECO:0000256" key="5">
    <source>
        <dbReference type="ARBA" id="ARBA00022741"/>
    </source>
</evidence>
<dbReference type="InterPro" id="IPR032976">
    <property type="entry name" value="YJEFN_prot_NAXE-like"/>
</dbReference>
<dbReference type="HAMAP" id="MF_01966">
    <property type="entry name" value="NADHX_epimerase"/>
    <property type="match status" value="1"/>
</dbReference>
<dbReference type="GO" id="GO:0046872">
    <property type="term" value="F:metal ion binding"/>
    <property type="evidence" value="ECO:0007669"/>
    <property type="project" value="UniProtKB-KW"/>
</dbReference>
<dbReference type="AlphaFoldDB" id="A0A9P6SYV9"/>
<dbReference type="PANTHER" id="PTHR13232">
    <property type="entry name" value="NAD(P)H-HYDRATE EPIMERASE"/>
    <property type="match status" value="1"/>
</dbReference>
<name>A0A9P6SYV9_9FUNG</name>
<keyword evidence="5 10" id="KW-0547">Nucleotide-binding</keyword>
<evidence type="ECO:0000256" key="6">
    <source>
        <dbReference type="ARBA" id="ARBA00022857"/>
    </source>
</evidence>
<evidence type="ECO:0000256" key="1">
    <source>
        <dbReference type="ARBA" id="ARBA00000013"/>
    </source>
</evidence>